<comment type="subcellular location">
    <subcellularLocation>
        <location evidence="2">Cytoplasm</location>
    </subcellularLocation>
</comment>
<feature type="domain" description="PhoU" evidence="3">
    <location>
        <begin position="124"/>
        <end position="204"/>
    </location>
</feature>
<dbReference type="PIRSF" id="PIRSF003107">
    <property type="entry name" value="PhoU"/>
    <property type="match status" value="1"/>
</dbReference>
<gene>
    <name evidence="4" type="primary">phoU</name>
    <name evidence="4" type="ORF">RH857_02340</name>
</gene>
<accession>A0ABU1FQP7</accession>
<dbReference type="Gene3D" id="1.20.58.220">
    <property type="entry name" value="Phosphate transport system protein phou homolog 2, domain 2"/>
    <property type="match status" value="1"/>
</dbReference>
<dbReference type="PANTHER" id="PTHR42930:SF3">
    <property type="entry name" value="PHOSPHATE-SPECIFIC TRANSPORT SYSTEM ACCESSORY PROTEIN PHOU"/>
    <property type="match status" value="1"/>
</dbReference>
<evidence type="ECO:0000313" key="5">
    <source>
        <dbReference type="Proteomes" id="UP001260872"/>
    </source>
</evidence>
<keyword evidence="2" id="KW-0963">Cytoplasm</keyword>
<dbReference type="RefSeq" id="WP_310536371.1">
    <property type="nucleotide sequence ID" value="NZ_BAAAOC010000093.1"/>
</dbReference>
<dbReference type="Pfam" id="PF01895">
    <property type="entry name" value="PhoU"/>
    <property type="match status" value="2"/>
</dbReference>
<comment type="subunit">
    <text evidence="2">Homodimer.</text>
</comment>
<evidence type="ECO:0000259" key="3">
    <source>
        <dbReference type="Pfam" id="PF01895"/>
    </source>
</evidence>
<dbReference type="InterPro" id="IPR038078">
    <property type="entry name" value="PhoU-like_sf"/>
</dbReference>
<evidence type="ECO:0000313" key="4">
    <source>
        <dbReference type="EMBL" id="MDR5710983.1"/>
    </source>
</evidence>
<evidence type="ECO:0000256" key="1">
    <source>
        <dbReference type="ARBA" id="ARBA00022592"/>
    </source>
</evidence>
<reference evidence="5" key="1">
    <citation type="submission" date="2023-07" db="EMBL/GenBank/DDBJ databases">
        <title>Description of three actinobacteria isolated from air of manufacturing shop in a pharmaceutical factory.</title>
        <authorList>
            <person name="Zhang D.-F."/>
        </authorList>
    </citation>
    <scope>NUCLEOTIDE SEQUENCE [LARGE SCALE GENOMIC DNA]</scope>
    <source>
        <strain evidence="5">CCTCC AB 207010</strain>
    </source>
</reference>
<dbReference type="Proteomes" id="UP001260872">
    <property type="component" value="Unassembled WGS sequence"/>
</dbReference>
<proteinExistence type="inferred from homology"/>
<organism evidence="4 5">
    <name type="scientific">Nesterenkonia flava</name>
    <dbReference type="NCBI Taxonomy" id="469799"/>
    <lineage>
        <taxon>Bacteria</taxon>
        <taxon>Bacillati</taxon>
        <taxon>Actinomycetota</taxon>
        <taxon>Actinomycetes</taxon>
        <taxon>Micrococcales</taxon>
        <taxon>Micrococcaceae</taxon>
        <taxon>Nesterenkonia</taxon>
    </lineage>
</organism>
<feature type="domain" description="PhoU" evidence="3">
    <location>
        <begin position="16"/>
        <end position="104"/>
    </location>
</feature>
<dbReference type="InterPro" id="IPR026022">
    <property type="entry name" value="PhoU_dom"/>
</dbReference>
<name>A0ABU1FQP7_9MICC</name>
<protein>
    <recommendedName>
        <fullName evidence="2">Phosphate-specific transport system accessory protein PhoU</fullName>
    </recommendedName>
</protein>
<comment type="function">
    <text evidence="2">Plays a role in the regulation of phosphate uptake.</text>
</comment>
<keyword evidence="5" id="KW-1185">Reference proteome</keyword>
<dbReference type="PANTHER" id="PTHR42930">
    <property type="entry name" value="PHOSPHATE-SPECIFIC TRANSPORT SYSTEM ACCESSORY PROTEIN PHOU"/>
    <property type="match status" value="1"/>
</dbReference>
<evidence type="ECO:0000256" key="2">
    <source>
        <dbReference type="PIRNR" id="PIRNR003107"/>
    </source>
</evidence>
<keyword evidence="2" id="KW-0813">Transport</keyword>
<dbReference type="NCBIfam" id="TIGR02135">
    <property type="entry name" value="phoU_full"/>
    <property type="match status" value="1"/>
</dbReference>
<comment type="similarity">
    <text evidence="2">Belongs to the PhoU family.</text>
</comment>
<dbReference type="SUPFAM" id="SSF109755">
    <property type="entry name" value="PhoU-like"/>
    <property type="match status" value="1"/>
</dbReference>
<dbReference type="EMBL" id="JAVKGT010000004">
    <property type="protein sequence ID" value="MDR5710983.1"/>
    <property type="molecule type" value="Genomic_DNA"/>
</dbReference>
<dbReference type="InterPro" id="IPR028366">
    <property type="entry name" value="PhoU"/>
</dbReference>
<comment type="caution">
    <text evidence="4">The sequence shown here is derived from an EMBL/GenBank/DDBJ whole genome shotgun (WGS) entry which is preliminary data.</text>
</comment>
<sequence length="218" mass="24079">MRKLFQEDLHNLGDQLTEIASLVGEAMDKAYTAFETADVQLADEVIAADVRIDNLQHDLDEKAIELLALQGPVAGDLRLIVGALRMSTSLERMGDLARHIAQLVRLRYPDHVAPETLKDVYAKLAGNGLQIARKLVQLLETRDLELVHEIHALNEQINALHAGVFTTIAANEWTQSAATTADCTLASRYFERFGDHGVSVAKKVHYLVTGEWEVATDA</sequence>
<keyword evidence="1 2" id="KW-0592">Phosphate transport</keyword>